<dbReference type="Proteomes" id="UP000443153">
    <property type="component" value="Unassembled WGS sequence"/>
</dbReference>
<dbReference type="AlphaFoldDB" id="A0A6I2MIB9"/>
<name>A0A6I2MIB9_9FLAO</name>
<proteinExistence type="predicted"/>
<evidence type="ECO:0008006" key="4">
    <source>
        <dbReference type="Google" id="ProtNLM"/>
    </source>
</evidence>
<gene>
    <name evidence="2" type="ORF">GJ691_04570</name>
</gene>
<sequence>MRIPQIFILMVLFSVLLTSCKEIHTKYDDTENQEKRTPSIEEHQNSRSTPKEDYQVPNKSSRDSISKKRKKSKDLDTLKPKMALLNN</sequence>
<feature type="region of interest" description="Disordered" evidence="1">
    <location>
        <begin position="25"/>
        <end position="87"/>
    </location>
</feature>
<feature type="compositionally biased region" description="Basic and acidic residues" evidence="1">
    <location>
        <begin position="25"/>
        <end position="66"/>
    </location>
</feature>
<reference evidence="2 3" key="1">
    <citation type="submission" date="2019-11" db="EMBL/GenBank/DDBJ databases">
        <title>Maribacter lutea sp. nov., a marine bacterium isolated from intertidal sand.</title>
        <authorList>
            <person name="Liu A."/>
        </authorList>
    </citation>
    <scope>NUCLEOTIDE SEQUENCE [LARGE SCALE GENOMIC DNA]</scope>
    <source>
        <strain evidence="2 3">RZ05</strain>
    </source>
</reference>
<dbReference type="RefSeq" id="WP_154364220.1">
    <property type="nucleotide sequence ID" value="NZ_CANMYZ010000004.1"/>
</dbReference>
<protein>
    <recommendedName>
        <fullName evidence="4">Lipoprotein</fullName>
    </recommendedName>
</protein>
<comment type="caution">
    <text evidence="2">The sequence shown here is derived from an EMBL/GenBank/DDBJ whole genome shotgun (WGS) entry which is preliminary data.</text>
</comment>
<organism evidence="2 3">
    <name type="scientific">Maribacter luteus</name>
    <dbReference type="NCBI Taxonomy" id="2594478"/>
    <lineage>
        <taxon>Bacteria</taxon>
        <taxon>Pseudomonadati</taxon>
        <taxon>Bacteroidota</taxon>
        <taxon>Flavobacteriia</taxon>
        <taxon>Flavobacteriales</taxon>
        <taxon>Flavobacteriaceae</taxon>
        <taxon>Maribacter</taxon>
    </lineage>
</organism>
<dbReference type="PROSITE" id="PS51257">
    <property type="entry name" value="PROKAR_LIPOPROTEIN"/>
    <property type="match status" value="1"/>
</dbReference>
<dbReference type="EMBL" id="WKJH01000002">
    <property type="protein sequence ID" value="MRX63438.1"/>
    <property type="molecule type" value="Genomic_DNA"/>
</dbReference>
<evidence type="ECO:0000313" key="2">
    <source>
        <dbReference type="EMBL" id="MRX63438.1"/>
    </source>
</evidence>
<keyword evidence="3" id="KW-1185">Reference proteome</keyword>
<dbReference type="OrthoDB" id="9947775at2"/>
<evidence type="ECO:0000256" key="1">
    <source>
        <dbReference type="SAM" id="MobiDB-lite"/>
    </source>
</evidence>
<accession>A0A6I2MIB9</accession>
<evidence type="ECO:0000313" key="3">
    <source>
        <dbReference type="Proteomes" id="UP000443153"/>
    </source>
</evidence>